<dbReference type="Proteomes" id="UP000315750">
    <property type="component" value="Chromosome"/>
</dbReference>
<dbReference type="KEGG" id="amuc:Pan181_12260"/>
<dbReference type="RefSeq" id="WP_145245943.1">
    <property type="nucleotide sequence ID" value="NZ_CP036278.1"/>
</dbReference>
<dbReference type="PANTHER" id="PTHR33987:SF1">
    <property type="entry name" value="CALCINEURIN-LIKE METALLO-PHOSPHOESTERASE SUPERFAMILY PROTEIN"/>
    <property type="match status" value="1"/>
</dbReference>
<dbReference type="CDD" id="cd00063">
    <property type="entry name" value="FN3"/>
    <property type="match status" value="1"/>
</dbReference>
<dbReference type="EMBL" id="CP036278">
    <property type="protein sequence ID" value="QDU55040.1"/>
    <property type="molecule type" value="Genomic_DNA"/>
</dbReference>
<dbReference type="Pfam" id="PF09423">
    <property type="entry name" value="PhoD"/>
    <property type="match status" value="1"/>
</dbReference>
<dbReference type="GO" id="GO:0004035">
    <property type="term" value="F:alkaline phosphatase activity"/>
    <property type="evidence" value="ECO:0007669"/>
    <property type="project" value="UniProtKB-EC"/>
</dbReference>
<keyword evidence="2" id="KW-0378">Hydrolase</keyword>
<dbReference type="InterPro" id="IPR013783">
    <property type="entry name" value="Ig-like_fold"/>
</dbReference>
<dbReference type="EC" id="3.1.3.1" evidence="2"/>
<dbReference type="InterPro" id="IPR038607">
    <property type="entry name" value="PhoD-like_sf"/>
</dbReference>
<dbReference type="InterPro" id="IPR006311">
    <property type="entry name" value="TAT_signal"/>
</dbReference>
<organism evidence="2 3">
    <name type="scientific">Aeoliella mucimassa</name>
    <dbReference type="NCBI Taxonomy" id="2527972"/>
    <lineage>
        <taxon>Bacteria</taxon>
        <taxon>Pseudomonadati</taxon>
        <taxon>Planctomycetota</taxon>
        <taxon>Planctomycetia</taxon>
        <taxon>Pirellulales</taxon>
        <taxon>Lacipirellulaceae</taxon>
        <taxon>Aeoliella</taxon>
    </lineage>
</organism>
<dbReference type="PANTHER" id="PTHR33987">
    <property type="entry name" value="CALCINEURIN-LIKE METALLO-PHOSPHOESTERASE SUPERFAMILY PROTEIN"/>
    <property type="match status" value="1"/>
</dbReference>
<dbReference type="SUPFAM" id="SSF56300">
    <property type="entry name" value="Metallo-dependent phosphatases"/>
    <property type="match status" value="1"/>
</dbReference>
<dbReference type="OrthoDB" id="9763616at2"/>
<name>A0A518AJY6_9BACT</name>
<dbReference type="CDD" id="cd07389">
    <property type="entry name" value="MPP_PhoD"/>
    <property type="match status" value="1"/>
</dbReference>
<protein>
    <submittedName>
        <fullName evidence="2">Alkaline phosphatase D</fullName>
        <ecNumber evidence="2">3.1.3.1</ecNumber>
    </submittedName>
</protein>
<dbReference type="InterPro" id="IPR003961">
    <property type="entry name" value="FN3_dom"/>
</dbReference>
<dbReference type="PROSITE" id="PS51318">
    <property type="entry name" value="TAT"/>
    <property type="match status" value="1"/>
</dbReference>
<evidence type="ECO:0000313" key="2">
    <source>
        <dbReference type="EMBL" id="QDU55040.1"/>
    </source>
</evidence>
<evidence type="ECO:0000259" key="1">
    <source>
        <dbReference type="SMART" id="SM00060"/>
    </source>
</evidence>
<dbReference type="Pfam" id="PF25077">
    <property type="entry name" value="DUF7800"/>
    <property type="match status" value="1"/>
</dbReference>
<sequence length="693" mass="77116">MSSSRFDRRKFMVAGTAGLTTLAIDTAAAENIDQPQAEVRVCVLEHADRWTEKSTGLTPLLSSAGCKVAPLQVDRSPLEQPNRPQLIVFGSFTNNDEPYGAYVEQFTAELQQFVAAGGVVLEMTQSDQFGNTVKYLPKGMNAKRGDRDLTSVFALAIDHPLVSSWWPDGATQVGTDFFHRNDPNWESFDEWSGMQVVLASEADGRSPCLLEGAFGKGRFLVSSLWLDKCYRPDGTPTYGKAAIDASERFFAAVTDHVRAVTAGTAPSVVVTPLPPSPPAGPMVGHVDTESARIWFRPSDDQRHITTWQCSVQSSDGRTVTATKTPDADHDFTLLFDVDGLEPATEYQYEITPITDGSEVETFGPFKFSTDTMAGTPTKMVLSMGSCAPSDPNYVWTRIVDEGCEGFIFLGDTPYVDSGDLKVAREKHRRFLSQPEIAKMVANMPCWGTWDDHDFGRNDGHGDFPGKHVCRTAFTEYRANREFGHRADGALQTDPFGDGRGVYTSFRRGPLEVFLIDPRWFSRTEPSWADPSQTTCIGKVQWEWLKQGLTSSTATFKALATGMIWDDKTNSEKDDWHTYRYERDAIYDFIRNQAIPGCFLIGGDIHVSRALNYGPRVGYDLWQFIVSPLHAGVIPELDVPHPNLVHHAQEPHVFLRIEIDTHLSPATLKAEWINRDGERMFTVNLDSDQLTPTV</sequence>
<feature type="domain" description="Fibronectin type-III" evidence="1">
    <location>
        <begin position="275"/>
        <end position="359"/>
    </location>
</feature>
<evidence type="ECO:0000313" key="3">
    <source>
        <dbReference type="Proteomes" id="UP000315750"/>
    </source>
</evidence>
<proteinExistence type="predicted"/>
<dbReference type="Gene3D" id="2.60.40.10">
    <property type="entry name" value="Immunoglobulins"/>
    <property type="match status" value="1"/>
</dbReference>
<accession>A0A518AJY6</accession>
<dbReference type="InterPro" id="IPR036116">
    <property type="entry name" value="FN3_sf"/>
</dbReference>
<dbReference type="Gene3D" id="3.60.21.70">
    <property type="entry name" value="PhoD-like phosphatase"/>
    <property type="match status" value="1"/>
</dbReference>
<gene>
    <name evidence="2" type="primary">phoD</name>
    <name evidence="2" type="ORF">Pan181_12260</name>
</gene>
<reference evidence="2 3" key="1">
    <citation type="submission" date="2019-02" db="EMBL/GenBank/DDBJ databases">
        <title>Deep-cultivation of Planctomycetes and their phenomic and genomic characterization uncovers novel biology.</title>
        <authorList>
            <person name="Wiegand S."/>
            <person name="Jogler M."/>
            <person name="Boedeker C."/>
            <person name="Pinto D."/>
            <person name="Vollmers J."/>
            <person name="Rivas-Marin E."/>
            <person name="Kohn T."/>
            <person name="Peeters S.H."/>
            <person name="Heuer A."/>
            <person name="Rast P."/>
            <person name="Oberbeckmann S."/>
            <person name="Bunk B."/>
            <person name="Jeske O."/>
            <person name="Meyerdierks A."/>
            <person name="Storesund J.E."/>
            <person name="Kallscheuer N."/>
            <person name="Luecker S."/>
            <person name="Lage O.M."/>
            <person name="Pohl T."/>
            <person name="Merkel B.J."/>
            <person name="Hornburger P."/>
            <person name="Mueller R.-W."/>
            <person name="Bruemmer F."/>
            <person name="Labrenz M."/>
            <person name="Spormann A.M."/>
            <person name="Op den Camp H."/>
            <person name="Overmann J."/>
            <person name="Amann R."/>
            <person name="Jetten M.S.M."/>
            <person name="Mascher T."/>
            <person name="Medema M.H."/>
            <person name="Devos D.P."/>
            <person name="Kaster A.-K."/>
            <person name="Ovreas L."/>
            <person name="Rohde M."/>
            <person name="Galperin M.Y."/>
            <person name="Jogler C."/>
        </authorList>
    </citation>
    <scope>NUCLEOTIDE SEQUENCE [LARGE SCALE GENOMIC DNA]</scope>
    <source>
        <strain evidence="2 3">Pan181</strain>
    </source>
</reference>
<dbReference type="SMART" id="SM00060">
    <property type="entry name" value="FN3"/>
    <property type="match status" value="1"/>
</dbReference>
<dbReference type="AlphaFoldDB" id="A0A518AJY6"/>
<keyword evidence="3" id="KW-1185">Reference proteome</keyword>
<dbReference type="InterPro" id="IPR018946">
    <property type="entry name" value="PhoD-like_MPP"/>
</dbReference>
<dbReference type="InterPro" id="IPR029052">
    <property type="entry name" value="Metallo-depent_PP-like"/>
</dbReference>
<dbReference type="InterPro" id="IPR056702">
    <property type="entry name" value="DUF7800"/>
</dbReference>
<dbReference type="SUPFAM" id="SSF49265">
    <property type="entry name" value="Fibronectin type III"/>
    <property type="match status" value="1"/>
</dbReference>